<dbReference type="AlphaFoldDB" id="C9RFL5"/>
<dbReference type="RefSeq" id="WP_015732588.1">
    <property type="nucleotide sequence ID" value="NC_013407.1"/>
</dbReference>
<sequence>MVEMNKKSQFFIIGAVILSIGLILFFLLGFSSNISDNSYLMAFKMKDVKNSIKMCLISSLNSNSNLSKNLYILKNNYKDEGVEINYRKILSSTIAYEAKNLTFNFLLNNGTFFYNASNYGFGGAFNGSLNISNYQFKDNIPIYIPNNNSITGICNITGNYTNVFVYDNFGNLVVNKTIYNSSNISYVHLYYCILNVSKEGNFVIFIMAKYAFNNSLMENISCVNASGYFDSYTNNTYVSISINGSFSGMMYVKSQYKNYSTTINKSENFIFNDTKPPIYIILLNNYSDVLFIHKLNETINNFTDTSYIILNNSCKNNYFNVIYGNPPTLYVSLHDGNFCHNITIYAPQKGISSKGLVLADILITNPRMFYSSSNNLFEYQSWNIN</sequence>
<keyword evidence="1" id="KW-1133">Transmembrane helix</keyword>
<organism evidence="2 3">
    <name type="scientific">Methanocaldococcus vulcanius (strain ATCC 700851 / DSM 12094 / M7)</name>
    <name type="common">Methanococcus vulcanius</name>
    <dbReference type="NCBI Taxonomy" id="579137"/>
    <lineage>
        <taxon>Archaea</taxon>
        <taxon>Methanobacteriati</taxon>
        <taxon>Methanobacteriota</taxon>
        <taxon>Methanomada group</taxon>
        <taxon>Methanococci</taxon>
        <taxon>Methanococcales</taxon>
        <taxon>Methanocaldococcaceae</taxon>
        <taxon>Methanocaldococcus</taxon>
    </lineage>
</organism>
<proteinExistence type="predicted"/>
<accession>C9RFL5</accession>
<dbReference type="GeneID" id="8512841"/>
<dbReference type="KEGG" id="mvu:Metvu_0508"/>
<keyword evidence="3" id="KW-1185">Reference proteome</keyword>
<gene>
    <name evidence="2" type="ordered locus">Metvu_0508</name>
</gene>
<evidence type="ECO:0000313" key="2">
    <source>
        <dbReference type="EMBL" id="ACX72367.1"/>
    </source>
</evidence>
<dbReference type="HOGENOM" id="CLU_716916_0_0_2"/>
<evidence type="ECO:0000256" key="1">
    <source>
        <dbReference type="SAM" id="Phobius"/>
    </source>
</evidence>
<reference evidence="2" key="1">
    <citation type="submission" date="2009-10" db="EMBL/GenBank/DDBJ databases">
        <title>Complete sequence of chromosome of Methanocaldococcus vulcanius M7.</title>
        <authorList>
            <consortium name="US DOE Joint Genome Institute"/>
            <person name="Lucas S."/>
            <person name="Copeland A."/>
            <person name="Lapidus A."/>
            <person name="Glavina del Rio T."/>
            <person name="Dalin E."/>
            <person name="Tice H."/>
            <person name="Bruce D."/>
            <person name="Goodwin L."/>
            <person name="Pitluck S."/>
            <person name="Lcollab F.I."/>
            <person name="Brettin T."/>
            <person name="Detter J.C."/>
            <person name="Han C."/>
            <person name="Tapia R."/>
            <person name="Kuske C.R."/>
            <person name="Schmutz J."/>
            <person name="Larimer F."/>
            <person name="Land M."/>
            <person name="Hauser L."/>
            <person name="Kyrpides N."/>
            <person name="Ovchinikova G."/>
            <person name="Sieprawska-Lupa M."/>
            <person name="Whitman W.B."/>
            <person name="Woyke T."/>
        </authorList>
    </citation>
    <scope>NUCLEOTIDE SEQUENCE [LARGE SCALE GENOMIC DNA]</scope>
    <source>
        <strain evidence="2">M7</strain>
    </source>
</reference>
<keyword evidence="1" id="KW-0472">Membrane</keyword>
<protein>
    <submittedName>
        <fullName evidence="2">Uncharacterized protein</fullName>
    </submittedName>
</protein>
<dbReference type="STRING" id="579137.Metvu_0508"/>
<evidence type="ECO:0000313" key="3">
    <source>
        <dbReference type="Proteomes" id="UP000002063"/>
    </source>
</evidence>
<keyword evidence="1" id="KW-0812">Transmembrane</keyword>
<dbReference type="eggNOG" id="arCOG08268">
    <property type="taxonomic scope" value="Archaea"/>
</dbReference>
<feature type="transmembrane region" description="Helical" evidence="1">
    <location>
        <begin position="12"/>
        <end position="30"/>
    </location>
</feature>
<dbReference type="EMBL" id="CP001787">
    <property type="protein sequence ID" value="ACX72367.1"/>
    <property type="molecule type" value="Genomic_DNA"/>
</dbReference>
<name>C9RFL5_METVM</name>
<dbReference type="Proteomes" id="UP000002063">
    <property type="component" value="Chromosome"/>
</dbReference>
<dbReference type="OrthoDB" id="66089at2157"/>